<keyword evidence="4" id="KW-1185">Reference proteome</keyword>
<feature type="signal peptide" evidence="2">
    <location>
        <begin position="1"/>
        <end position="22"/>
    </location>
</feature>
<evidence type="ECO:0000256" key="2">
    <source>
        <dbReference type="SAM" id="SignalP"/>
    </source>
</evidence>
<evidence type="ECO:0000313" key="4">
    <source>
        <dbReference type="Proteomes" id="UP000005408"/>
    </source>
</evidence>
<sequence>MTCLRILLGSLVLLGIPAFVFCGECCKAHYDILFKYNDEKWCSNYCCFQIGKYDCCDNSLLQAPSSERDDFCADYFHSNTCYCGQFRDAADSESRQHDAATAGVSREPSPELPGLDGSFLSK</sequence>
<evidence type="ECO:0000313" key="3">
    <source>
        <dbReference type="EnsemblMetazoa" id="G10119.2:cds"/>
    </source>
</evidence>
<name>A0A8W8HLB8_MAGGI</name>
<reference evidence="3" key="1">
    <citation type="submission" date="2022-08" db="UniProtKB">
        <authorList>
            <consortium name="EnsemblMetazoa"/>
        </authorList>
    </citation>
    <scope>IDENTIFICATION</scope>
    <source>
        <strain evidence="3">05x7-T-G4-1.051#20</strain>
    </source>
</reference>
<organism evidence="3 4">
    <name type="scientific">Magallana gigas</name>
    <name type="common">Pacific oyster</name>
    <name type="synonym">Crassostrea gigas</name>
    <dbReference type="NCBI Taxonomy" id="29159"/>
    <lineage>
        <taxon>Eukaryota</taxon>
        <taxon>Metazoa</taxon>
        <taxon>Spiralia</taxon>
        <taxon>Lophotrochozoa</taxon>
        <taxon>Mollusca</taxon>
        <taxon>Bivalvia</taxon>
        <taxon>Autobranchia</taxon>
        <taxon>Pteriomorphia</taxon>
        <taxon>Ostreida</taxon>
        <taxon>Ostreoidea</taxon>
        <taxon>Ostreidae</taxon>
        <taxon>Magallana</taxon>
    </lineage>
</organism>
<accession>A0A8W8HLB8</accession>
<feature type="chain" id="PRO_5036493009" evidence="2">
    <location>
        <begin position="23"/>
        <end position="122"/>
    </location>
</feature>
<feature type="region of interest" description="Disordered" evidence="1">
    <location>
        <begin position="94"/>
        <end position="122"/>
    </location>
</feature>
<dbReference type="EnsemblMetazoa" id="G10119.2">
    <property type="protein sequence ID" value="G10119.2:cds"/>
    <property type="gene ID" value="G10119"/>
</dbReference>
<dbReference type="AlphaFoldDB" id="A0A8W8HLB8"/>
<proteinExistence type="predicted"/>
<keyword evidence="2" id="KW-0732">Signal</keyword>
<evidence type="ECO:0000256" key="1">
    <source>
        <dbReference type="SAM" id="MobiDB-lite"/>
    </source>
</evidence>
<dbReference type="Proteomes" id="UP000005408">
    <property type="component" value="Unassembled WGS sequence"/>
</dbReference>
<protein>
    <submittedName>
        <fullName evidence="3">Uncharacterized protein</fullName>
    </submittedName>
</protein>